<gene>
    <name evidence="2" type="ORF">WMSIL1_LOCUS2253</name>
</gene>
<organism evidence="2 3">
    <name type="scientific">Hymenolepis diminuta</name>
    <name type="common">Rat tapeworm</name>
    <dbReference type="NCBI Taxonomy" id="6216"/>
    <lineage>
        <taxon>Eukaryota</taxon>
        <taxon>Metazoa</taxon>
        <taxon>Spiralia</taxon>
        <taxon>Lophotrochozoa</taxon>
        <taxon>Platyhelminthes</taxon>
        <taxon>Cestoda</taxon>
        <taxon>Eucestoda</taxon>
        <taxon>Cyclophyllidea</taxon>
        <taxon>Hymenolepididae</taxon>
        <taxon>Hymenolepis</taxon>
    </lineage>
</organism>
<dbReference type="Proteomes" id="UP000321570">
    <property type="component" value="Unassembled WGS sequence"/>
</dbReference>
<protein>
    <submittedName>
        <fullName evidence="2">Uncharacterized protein</fullName>
    </submittedName>
</protein>
<evidence type="ECO:0000256" key="1">
    <source>
        <dbReference type="SAM" id="MobiDB-lite"/>
    </source>
</evidence>
<proteinExistence type="predicted"/>
<feature type="region of interest" description="Disordered" evidence="1">
    <location>
        <begin position="39"/>
        <end position="60"/>
    </location>
</feature>
<dbReference type="EMBL" id="CABIJS010000055">
    <property type="protein sequence ID" value="VUZ41222.1"/>
    <property type="molecule type" value="Genomic_DNA"/>
</dbReference>
<name>A0A564Y1Q9_HYMDI</name>
<dbReference type="AlphaFoldDB" id="A0A564Y1Q9"/>
<sequence length="99" mass="11361">MLITETVLSKTSLPELQCQWPQRILLPRIFYEQFNETESMSSTLSNSHDENETHQTSTLEPTNAVNLVRGRNQCLSITKIPHPSIHIQSPKPDFSRTQL</sequence>
<evidence type="ECO:0000313" key="2">
    <source>
        <dbReference type="EMBL" id="VUZ41222.1"/>
    </source>
</evidence>
<accession>A0A564Y1Q9</accession>
<reference evidence="2 3" key="1">
    <citation type="submission" date="2019-07" db="EMBL/GenBank/DDBJ databases">
        <authorList>
            <person name="Jastrzebski P J."/>
            <person name="Paukszto L."/>
            <person name="Jastrzebski P J."/>
        </authorList>
    </citation>
    <scope>NUCLEOTIDE SEQUENCE [LARGE SCALE GENOMIC DNA]</scope>
    <source>
        <strain evidence="2 3">WMS-il1</strain>
    </source>
</reference>
<keyword evidence="3" id="KW-1185">Reference proteome</keyword>
<evidence type="ECO:0000313" key="3">
    <source>
        <dbReference type="Proteomes" id="UP000321570"/>
    </source>
</evidence>